<dbReference type="EMBL" id="LAZR01063228">
    <property type="protein sequence ID" value="KKK59910.1"/>
    <property type="molecule type" value="Genomic_DNA"/>
</dbReference>
<feature type="non-terminal residue" evidence="1">
    <location>
        <position position="360"/>
    </location>
</feature>
<gene>
    <name evidence="1" type="ORF">LCGC14_3029640</name>
</gene>
<dbReference type="AlphaFoldDB" id="A0A0F8XG28"/>
<name>A0A0F8XG28_9ZZZZ</name>
<protein>
    <submittedName>
        <fullName evidence="1">Uncharacterized protein</fullName>
    </submittedName>
</protein>
<sequence>IQGVLVDVSTQEPIAGAKLDIGFASATTTANGLFVFRNLPPTQTAGETQVYSITIDLTRVTSPLSMAAAAGTKYPEYAYKMVELDGEEITLLADTPFTNTTQTIDTDPVFTGTGMLTVGKLAANINGVVAYDSTHQPVGAGWTVNIESDGTSGTAATAAVGGSGAGGHVIDSTVTDTNGSFTFSNLETFGGFTIHAWNATHTFMTPAAGIGVNAPDEFQTLNIAVQEDGLITGAVFVMGTDVLAPVIIAVTPEQDADIDPDAAPNVVFTFSEPMMPDEYTTGVTPSDTYGMFDDVIVNFTGPKIAYAGNLAYTLAWNTTMDQLTVTIASFRPSSRYTVDITGVDLRDENDQAVFGLAADG</sequence>
<evidence type="ECO:0000313" key="1">
    <source>
        <dbReference type="EMBL" id="KKK59910.1"/>
    </source>
</evidence>
<feature type="non-terminal residue" evidence="1">
    <location>
        <position position="1"/>
    </location>
</feature>
<accession>A0A0F8XG28</accession>
<comment type="caution">
    <text evidence="1">The sequence shown here is derived from an EMBL/GenBank/DDBJ whole genome shotgun (WGS) entry which is preliminary data.</text>
</comment>
<proteinExistence type="predicted"/>
<reference evidence="1" key="1">
    <citation type="journal article" date="2015" name="Nature">
        <title>Complex archaea that bridge the gap between prokaryotes and eukaryotes.</title>
        <authorList>
            <person name="Spang A."/>
            <person name="Saw J.H."/>
            <person name="Jorgensen S.L."/>
            <person name="Zaremba-Niedzwiedzka K."/>
            <person name="Martijn J."/>
            <person name="Lind A.E."/>
            <person name="van Eijk R."/>
            <person name="Schleper C."/>
            <person name="Guy L."/>
            <person name="Ettema T.J."/>
        </authorList>
    </citation>
    <scope>NUCLEOTIDE SEQUENCE</scope>
</reference>
<organism evidence="1">
    <name type="scientific">marine sediment metagenome</name>
    <dbReference type="NCBI Taxonomy" id="412755"/>
    <lineage>
        <taxon>unclassified sequences</taxon>
        <taxon>metagenomes</taxon>
        <taxon>ecological metagenomes</taxon>
    </lineage>
</organism>